<evidence type="ECO:0000256" key="5">
    <source>
        <dbReference type="ARBA" id="ARBA00022538"/>
    </source>
</evidence>
<feature type="transmembrane region" description="Helical" evidence="11">
    <location>
        <begin position="158"/>
        <end position="179"/>
    </location>
</feature>
<dbReference type="FunFam" id="3.40.50.720:FF:000036">
    <property type="entry name" value="Glutathione-regulated potassium-efflux system protein KefB"/>
    <property type="match status" value="1"/>
</dbReference>
<dbReference type="InterPro" id="IPR006153">
    <property type="entry name" value="Cation/H_exchanger_TM"/>
</dbReference>
<dbReference type="GO" id="GO:1902600">
    <property type="term" value="P:proton transmembrane transport"/>
    <property type="evidence" value="ECO:0007669"/>
    <property type="project" value="InterPro"/>
</dbReference>
<dbReference type="GO" id="GO:0008324">
    <property type="term" value="F:monoatomic cation transmembrane transporter activity"/>
    <property type="evidence" value="ECO:0007669"/>
    <property type="project" value="InterPro"/>
</dbReference>
<dbReference type="PANTHER" id="PTHR46157:SF4">
    <property type="entry name" value="K(+) EFFLUX ANTIPORTER 3, CHLOROPLASTIC"/>
    <property type="match status" value="1"/>
</dbReference>
<dbReference type="InterPro" id="IPR038770">
    <property type="entry name" value="Na+/solute_symporter_sf"/>
</dbReference>
<feature type="transmembrane region" description="Helical" evidence="11">
    <location>
        <begin position="55"/>
        <end position="74"/>
    </location>
</feature>
<comment type="similarity">
    <text evidence="2">Belongs to the monovalent cation:proton antiporter 2 (CPA2) transporter (TC 2.A.37) family.</text>
</comment>
<keyword evidence="4" id="KW-0050">Antiport</keyword>
<feature type="transmembrane region" description="Helical" evidence="11">
    <location>
        <begin position="225"/>
        <end position="243"/>
    </location>
</feature>
<evidence type="ECO:0000256" key="2">
    <source>
        <dbReference type="ARBA" id="ARBA00005551"/>
    </source>
</evidence>
<dbReference type="GO" id="GO:0006813">
    <property type="term" value="P:potassium ion transport"/>
    <property type="evidence" value="ECO:0007669"/>
    <property type="project" value="UniProtKB-KW"/>
</dbReference>
<comment type="subcellular location">
    <subcellularLocation>
        <location evidence="1">Endomembrane system</location>
        <topology evidence="1">Multi-pass membrane protein</topology>
    </subcellularLocation>
</comment>
<gene>
    <name evidence="13" type="ORF">H8B22_08525</name>
</gene>
<evidence type="ECO:0000256" key="10">
    <source>
        <dbReference type="ARBA" id="ARBA00023136"/>
    </source>
</evidence>
<feature type="transmembrane region" description="Helical" evidence="11">
    <location>
        <begin position="191"/>
        <end position="213"/>
    </location>
</feature>
<evidence type="ECO:0000259" key="12">
    <source>
        <dbReference type="PROSITE" id="PS51201"/>
    </source>
</evidence>
<keyword evidence="7" id="KW-0630">Potassium</keyword>
<reference evidence="13 14" key="1">
    <citation type="submission" date="2020-08" db="EMBL/GenBank/DDBJ databases">
        <title>Lysobacter sp. II4 sp. nov., isolated from soil.</title>
        <authorList>
            <person name="Woo C.Y."/>
            <person name="Kim J."/>
        </authorList>
    </citation>
    <scope>NUCLEOTIDE SEQUENCE [LARGE SCALE GENOMIC DNA]</scope>
    <source>
        <strain evidence="13 14">II4</strain>
    </source>
</reference>
<dbReference type="InterPro" id="IPR004771">
    <property type="entry name" value="K/H_exchanger"/>
</dbReference>
<organism evidence="13 14">
    <name type="scientific">Agrilutibacter terrestris</name>
    <dbReference type="NCBI Taxonomy" id="2865112"/>
    <lineage>
        <taxon>Bacteria</taxon>
        <taxon>Pseudomonadati</taxon>
        <taxon>Pseudomonadota</taxon>
        <taxon>Gammaproteobacteria</taxon>
        <taxon>Lysobacterales</taxon>
        <taxon>Lysobacteraceae</taxon>
        <taxon>Agrilutibacter</taxon>
    </lineage>
</organism>
<dbReference type="RefSeq" id="WP_187711021.1">
    <property type="nucleotide sequence ID" value="NZ_CP060820.1"/>
</dbReference>
<dbReference type="AlphaFoldDB" id="A0A7H0FU59"/>
<dbReference type="PANTHER" id="PTHR46157">
    <property type="entry name" value="K(+) EFFLUX ANTIPORTER 3, CHLOROPLASTIC"/>
    <property type="match status" value="1"/>
</dbReference>
<dbReference type="SUPFAM" id="SSF51735">
    <property type="entry name" value="NAD(P)-binding Rossmann-fold domains"/>
    <property type="match status" value="1"/>
</dbReference>
<sequence>MHGDGLELPLVFLLAAVIAVPVFRRFGLGAVLGYLAAGVVLGPHVLGVVRDADRVLTASEIGVVMMLFVIGLELSPSRLRVMRKPVFGAGGAQVVLSGIALACAAMFGASLLGDATLGSAFEWKAALVAGLGLALSSTAVGLQLLSERKALASEHGRLAFAILLFQDLAAIPLLASIPLLGHAHAQGSEPISLAVLKAVVAIAVVGLGGRVVLRHLFRVVARTQMPEVFTGAALLTVLGAAWVMQLAGLSSGLGAFLAGVLLADSEFRHELESQIDPFKGLLLGLFFMAVGMSIDVQRVLAEPLLIAAIVAGFMGIKFLLLLAVGVRPGGLGRRESLQLAAVLAAGGEFAFVVFGEAVKAGVFDNALRDRLVAAVGLSMALTPVLVIAVSRLLVAHPVAKPKRAFDAIPDGHPQVLIAGFGRFGQIVARLLAANRTPFLVIENDIEQVAFSRRFGNQIYYGDPAKPELLRSAGAAGVKVFVVAIDNQEANLRTVEVVRRLYPDAVVFARARDRRHAWELMDLGARIMRETFHSSLKLGEQVLVELGVPAETARHHAQRFHDHDERLLLAQYQVRDDEDALKQTVQEARLELEELLNADAGEGVLGDIVATRPPREGGGA</sequence>
<feature type="transmembrane region" description="Helical" evidence="11">
    <location>
        <begin position="6"/>
        <end position="23"/>
    </location>
</feature>
<evidence type="ECO:0000313" key="14">
    <source>
        <dbReference type="Proteomes" id="UP000516018"/>
    </source>
</evidence>
<keyword evidence="14" id="KW-1185">Reference proteome</keyword>
<keyword evidence="5" id="KW-0633">Potassium transport</keyword>
<dbReference type="GO" id="GO:0012505">
    <property type="term" value="C:endomembrane system"/>
    <property type="evidence" value="ECO:0007669"/>
    <property type="project" value="UniProtKB-SubCell"/>
</dbReference>
<evidence type="ECO:0000256" key="3">
    <source>
        <dbReference type="ARBA" id="ARBA00022448"/>
    </source>
</evidence>
<dbReference type="GO" id="GO:0005886">
    <property type="term" value="C:plasma membrane"/>
    <property type="evidence" value="ECO:0007669"/>
    <property type="project" value="TreeGrafter"/>
</dbReference>
<dbReference type="GO" id="GO:0015297">
    <property type="term" value="F:antiporter activity"/>
    <property type="evidence" value="ECO:0007669"/>
    <property type="project" value="UniProtKB-KW"/>
</dbReference>
<accession>A0A7H0FU59</accession>
<feature type="transmembrane region" description="Helical" evidence="11">
    <location>
        <begin position="30"/>
        <end position="49"/>
    </location>
</feature>
<dbReference type="KEGG" id="lsx:H8B22_08525"/>
<evidence type="ECO:0000256" key="6">
    <source>
        <dbReference type="ARBA" id="ARBA00022692"/>
    </source>
</evidence>
<dbReference type="Pfam" id="PF00999">
    <property type="entry name" value="Na_H_Exchanger"/>
    <property type="match status" value="1"/>
</dbReference>
<feature type="transmembrane region" description="Helical" evidence="11">
    <location>
        <begin position="370"/>
        <end position="394"/>
    </location>
</feature>
<dbReference type="Pfam" id="PF02254">
    <property type="entry name" value="TrkA_N"/>
    <property type="match status" value="1"/>
</dbReference>
<evidence type="ECO:0000256" key="4">
    <source>
        <dbReference type="ARBA" id="ARBA00022449"/>
    </source>
</evidence>
<dbReference type="Proteomes" id="UP000516018">
    <property type="component" value="Chromosome"/>
</dbReference>
<keyword evidence="10 11" id="KW-0472">Membrane</keyword>
<feature type="transmembrane region" description="Helical" evidence="11">
    <location>
        <begin position="86"/>
        <end position="113"/>
    </location>
</feature>
<feature type="transmembrane region" description="Helical" evidence="11">
    <location>
        <begin position="304"/>
        <end position="325"/>
    </location>
</feature>
<dbReference type="InterPro" id="IPR003148">
    <property type="entry name" value="RCK_N"/>
</dbReference>
<dbReference type="NCBIfam" id="TIGR00932">
    <property type="entry name" value="2a37"/>
    <property type="match status" value="1"/>
</dbReference>
<dbReference type="EMBL" id="CP060820">
    <property type="protein sequence ID" value="QNP39575.1"/>
    <property type="molecule type" value="Genomic_DNA"/>
</dbReference>
<feature type="domain" description="RCK N-terminal" evidence="12">
    <location>
        <begin position="412"/>
        <end position="534"/>
    </location>
</feature>
<keyword evidence="6 11" id="KW-0812">Transmembrane</keyword>
<name>A0A7H0FU59_9GAMM</name>
<keyword evidence="8 11" id="KW-1133">Transmembrane helix</keyword>
<feature type="transmembrane region" description="Helical" evidence="11">
    <location>
        <begin position="125"/>
        <end position="146"/>
    </location>
</feature>
<proteinExistence type="inferred from homology"/>
<dbReference type="InterPro" id="IPR036291">
    <property type="entry name" value="NAD(P)-bd_dom_sf"/>
</dbReference>
<evidence type="ECO:0000256" key="7">
    <source>
        <dbReference type="ARBA" id="ARBA00022958"/>
    </source>
</evidence>
<evidence type="ECO:0000256" key="11">
    <source>
        <dbReference type="SAM" id="Phobius"/>
    </source>
</evidence>
<evidence type="ECO:0000256" key="1">
    <source>
        <dbReference type="ARBA" id="ARBA00004127"/>
    </source>
</evidence>
<feature type="transmembrane region" description="Helical" evidence="11">
    <location>
        <begin position="337"/>
        <end position="358"/>
    </location>
</feature>
<keyword evidence="9" id="KW-0406">Ion transport</keyword>
<evidence type="ECO:0000313" key="13">
    <source>
        <dbReference type="EMBL" id="QNP39575.1"/>
    </source>
</evidence>
<dbReference type="Gene3D" id="3.40.50.720">
    <property type="entry name" value="NAD(P)-binding Rossmann-like Domain"/>
    <property type="match status" value="1"/>
</dbReference>
<keyword evidence="3" id="KW-0813">Transport</keyword>
<evidence type="ECO:0000256" key="8">
    <source>
        <dbReference type="ARBA" id="ARBA00022989"/>
    </source>
</evidence>
<dbReference type="PROSITE" id="PS51201">
    <property type="entry name" value="RCK_N"/>
    <property type="match status" value="1"/>
</dbReference>
<protein>
    <submittedName>
        <fullName evidence="13">Cation:proton antiporter</fullName>
    </submittedName>
</protein>
<evidence type="ECO:0000256" key="9">
    <source>
        <dbReference type="ARBA" id="ARBA00023065"/>
    </source>
</evidence>
<dbReference type="Gene3D" id="1.20.1530.20">
    <property type="match status" value="1"/>
</dbReference>